<sequence>MIELIALCGLVLTVWIASIQILGNLGITIGLIFTILCAGLLILNIAENRKEEREARKRSLQ</sequence>
<dbReference type="AlphaFoldDB" id="A0A7X2NTD8"/>
<keyword evidence="1" id="KW-1133">Transmembrane helix</keyword>
<reference evidence="2 3" key="1">
    <citation type="submission" date="2019-08" db="EMBL/GenBank/DDBJ databases">
        <title>In-depth cultivation of the pig gut microbiome towards novel bacterial diversity and tailored functional studies.</title>
        <authorList>
            <person name="Wylensek D."/>
            <person name="Hitch T.C.A."/>
            <person name="Clavel T."/>
        </authorList>
    </citation>
    <scope>NUCLEOTIDE SEQUENCE [LARGE SCALE GENOMIC DNA]</scope>
    <source>
        <strain evidence="2 3">Oil+RF-744-GAM-WT-6</strain>
    </source>
</reference>
<organism evidence="2 3">
    <name type="scientific">Stecheria intestinalis</name>
    <dbReference type="NCBI Taxonomy" id="2606630"/>
    <lineage>
        <taxon>Bacteria</taxon>
        <taxon>Bacillati</taxon>
        <taxon>Bacillota</taxon>
        <taxon>Erysipelotrichia</taxon>
        <taxon>Erysipelotrichales</taxon>
        <taxon>Erysipelotrichaceae</taxon>
        <taxon>Stecheria</taxon>
    </lineage>
</organism>
<dbReference type="EMBL" id="VUMN01000023">
    <property type="protein sequence ID" value="MSS59115.1"/>
    <property type="molecule type" value="Genomic_DNA"/>
</dbReference>
<keyword evidence="1" id="KW-0812">Transmembrane</keyword>
<dbReference type="RefSeq" id="WP_105304475.1">
    <property type="nucleotide sequence ID" value="NZ_JAQXPC010000091.1"/>
</dbReference>
<gene>
    <name evidence="2" type="ORF">FYJ51_09400</name>
</gene>
<name>A0A7X2NTD8_9FIRM</name>
<dbReference type="Proteomes" id="UP000461880">
    <property type="component" value="Unassembled WGS sequence"/>
</dbReference>
<protein>
    <submittedName>
        <fullName evidence="2">Uncharacterized protein</fullName>
    </submittedName>
</protein>
<evidence type="ECO:0000256" key="1">
    <source>
        <dbReference type="SAM" id="Phobius"/>
    </source>
</evidence>
<comment type="caution">
    <text evidence="2">The sequence shown here is derived from an EMBL/GenBank/DDBJ whole genome shotgun (WGS) entry which is preliminary data.</text>
</comment>
<feature type="transmembrane region" description="Helical" evidence="1">
    <location>
        <begin position="26"/>
        <end position="46"/>
    </location>
</feature>
<keyword evidence="1" id="KW-0472">Membrane</keyword>
<evidence type="ECO:0000313" key="3">
    <source>
        <dbReference type="Proteomes" id="UP000461880"/>
    </source>
</evidence>
<keyword evidence="3" id="KW-1185">Reference proteome</keyword>
<proteinExistence type="predicted"/>
<accession>A0A7X2NTD8</accession>
<evidence type="ECO:0000313" key="2">
    <source>
        <dbReference type="EMBL" id="MSS59115.1"/>
    </source>
</evidence>